<gene>
    <name evidence="7" type="ORF">LTR16_000522</name>
</gene>
<feature type="region of interest" description="Disordered" evidence="5">
    <location>
        <begin position="852"/>
        <end position="937"/>
    </location>
</feature>
<feature type="compositionally biased region" description="Pro residues" evidence="5">
    <location>
        <begin position="116"/>
        <end position="125"/>
    </location>
</feature>
<feature type="region of interest" description="Disordered" evidence="5">
    <location>
        <begin position="95"/>
        <end position="131"/>
    </location>
</feature>
<organism evidence="7 8">
    <name type="scientific">Cryomyces antarcticus</name>
    <dbReference type="NCBI Taxonomy" id="329879"/>
    <lineage>
        <taxon>Eukaryota</taxon>
        <taxon>Fungi</taxon>
        <taxon>Dikarya</taxon>
        <taxon>Ascomycota</taxon>
        <taxon>Pezizomycotina</taxon>
        <taxon>Dothideomycetes</taxon>
        <taxon>Dothideomycetes incertae sedis</taxon>
        <taxon>Cryomyces</taxon>
    </lineage>
</organism>
<accession>A0ABR0KUN9</accession>
<feature type="compositionally biased region" description="Low complexity" evidence="5">
    <location>
        <begin position="868"/>
        <end position="904"/>
    </location>
</feature>
<evidence type="ECO:0000256" key="1">
    <source>
        <dbReference type="ARBA" id="ARBA00004370"/>
    </source>
</evidence>
<evidence type="ECO:0000259" key="6">
    <source>
        <dbReference type="PROSITE" id="PS50053"/>
    </source>
</evidence>
<comment type="caution">
    <text evidence="7">The sequence shown here is derived from an EMBL/GenBank/DDBJ whole genome shotgun (WGS) entry which is preliminary data.</text>
</comment>
<protein>
    <recommendedName>
        <fullName evidence="6">Ubiquitin-like domain-containing protein</fullName>
    </recommendedName>
</protein>
<feature type="domain" description="Ubiquitin-like" evidence="6">
    <location>
        <begin position="31"/>
        <end position="75"/>
    </location>
</feature>
<evidence type="ECO:0000313" key="7">
    <source>
        <dbReference type="EMBL" id="KAK5131670.1"/>
    </source>
</evidence>
<keyword evidence="8" id="KW-1185">Reference proteome</keyword>
<feature type="region of interest" description="Disordered" evidence="5">
    <location>
        <begin position="213"/>
        <end position="308"/>
    </location>
</feature>
<feature type="compositionally biased region" description="Gly residues" evidence="5">
    <location>
        <begin position="958"/>
        <end position="974"/>
    </location>
</feature>
<dbReference type="Proteomes" id="UP001357485">
    <property type="component" value="Unassembled WGS sequence"/>
</dbReference>
<comment type="subcellular location">
    <subcellularLocation>
        <location evidence="1">Membrane</location>
    </subcellularLocation>
</comment>
<feature type="compositionally biased region" description="Polar residues" evidence="5">
    <location>
        <begin position="293"/>
        <end position="303"/>
    </location>
</feature>
<feature type="region of interest" description="Disordered" evidence="5">
    <location>
        <begin position="949"/>
        <end position="997"/>
    </location>
</feature>
<keyword evidence="2" id="KW-0812">Transmembrane</keyword>
<dbReference type="InterPro" id="IPR000626">
    <property type="entry name" value="Ubiquitin-like_dom"/>
</dbReference>
<reference evidence="7 8" key="1">
    <citation type="submission" date="2023-08" db="EMBL/GenBank/DDBJ databases">
        <title>Black Yeasts Isolated from many extreme environments.</title>
        <authorList>
            <person name="Coleine C."/>
            <person name="Stajich J.E."/>
            <person name="Selbmann L."/>
        </authorList>
    </citation>
    <scope>NUCLEOTIDE SEQUENCE [LARGE SCALE GENOMIC DNA]</scope>
    <source>
        <strain evidence="7 8">CCFEE 536</strain>
    </source>
</reference>
<feature type="compositionally biased region" description="Pro residues" evidence="5">
    <location>
        <begin position="278"/>
        <end position="291"/>
    </location>
</feature>
<name>A0ABR0KUN9_9PEZI</name>
<dbReference type="InterPro" id="IPR029071">
    <property type="entry name" value="Ubiquitin-like_domsf"/>
</dbReference>
<dbReference type="Gene3D" id="3.10.20.90">
    <property type="entry name" value="Phosphatidylinositol 3-kinase Catalytic Subunit, Chain A, domain 1"/>
    <property type="match status" value="1"/>
</dbReference>
<dbReference type="PANTHER" id="PTHR12943">
    <property type="entry name" value="HOMOCYSTEINE-RESPONSIVE ENDOPLASMIC RETICULUM-RESIDENT UNIQUITIN-LIKE DOMAIN HERPUD PROTEIN FAMILY MEMBER"/>
    <property type="match status" value="1"/>
</dbReference>
<evidence type="ECO:0000256" key="5">
    <source>
        <dbReference type="SAM" id="MobiDB-lite"/>
    </source>
</evidence>
<proteinExistence type="predicted"/>
<dbReference type="PROSITE" id="PS50053">
    <property type="entry name" value="UBIQUITIN_2"/>
    <property type="match status" value="1"/>
</dbReference>
<feature type="compositionally biased region" description="Pro residues" evidence="5">
    <location>
        <begin position="155"/>
        <end position="164"/>
    </location>
</feature>
<feature type="compositionally biased region" description="Low complexity" evidence="5">
    <location>
        <begin position="242"/>
        <end position="261"/>
    </location>
</feature>
<feature type="compositionally biased region" description="Polar residues" evidence="5">
    <location>
        <begin position="262"/>
        <end position="277"/>
    </location>
</feature>
<dbReference type="InterPro" id="IPR039751">
    <property type="entry name" value="HERPUD1/2"/>
</dbReference>
<dbReference type="EMBL" id="JAVRRA010024631">
    <property type="protein sequence ID" value="KAK5131670.1"/>
    <property type="molecule type" value="Genomic_DNA"/>
</dbReference>
<evidence type="ECO:0000313" key="8">
    <source>
        <dbReference type="Proteomes" id="UP001357485"/>
    </source>
</evidence>
<keyword evidence="4" id="KW-0472">Membrane</keyword>
<feature type="region of interest" description="Disordered" evidence="5">
    <location>
        <begin position="757"/>
        <end position="798"/>
    </location>
</feature>
<feature type="compositionally biased region" description="Low complexity" evidence="5">
    <location>
        <begin position="757"/>
        <end position="766"/>
    </location>
</feature>
<evidence type="ECO:0000256" key="3">
    <source>
        <dbReference type="ARBA" id="ARBA00022989"/>
    </source>
</evidence>
<evidence type="ECO:0000256" key="4">
    <source>
        <dbReference type="ARBA" id="ARBA00023136"/>
    </source>
</evidence>
<feature type="compositionally biased region" description="Polar residues" evidence="5">
    <location>
        <begin position="231"/>
        <end position="241"/>
    </location>
</feature>
<dbReference type="SUPFAM" id="SSF54236">
    <property type="entry name" value="Ubiquitin-like"/>
    <property type="match status" value="1"/>
</dbReference>
<sequence>MASTTHQAQTVELKITGPSPELEGGISFAALPTTTTVGELKSKIREAMTSAPAVERQRLIHRGKLLASNTATLADVLGPDALRQEIIHTLHLVLREPGAPPGTPSARPASRTAGPPTNPIAPPPINFQALNGAAPPEALHAHNDILRAQQGGARPPGPPPPMPPQQFHFPNDLHGGIAQQHMILLNQHMNQHVLHQAQHQAHHQAAMQQHQFPLMPMPFPGQPHFPGGGQATNNIGSAATFQQAVARNQQQRAAAGQQGVGTTSSTDGMSNAGTPPVQSTPPTPNAHPPMPVASSTTTTQEGTGPNGMRWTVTINQEVAVSRGHGPNQTPLPPVPNLPPPNIGFLPPPTGLPPLPGMGRSGSPANMHTQPSFAQYLQVLADTLEGLEYVRTSLSTLIGSRELGAEQRLQLHALVLRLGDAISLSNTAQRVISSGPLQMAASLRSLQEGVRHIGTLLDDLISSGVLNAERQEPVMNVQHRISEMVRNLNATRTSPELAAGRDVPDFVPSSHQQGIASPFAPTPLPGMTAQRTTMSSIEHTDPSATPTVYLLNSPTGPSALLLSPSGTYASTFHSRPNALPLWLHPTLGPHNQRQVRQQPLRQAHNPQMWGRQLIDPLHEQMAAVMRDGVRVPPNNNGPPPQPRAQPQPAQAVAPAPAPIVAANPDDIDIPALLGRALHHFWRVVRIFGFIYIFLGRGQGWRSPEALSLLAALLYLVNLGVFGQRWGRIRRHFEGLLPPAEGQPAVVLAGGAGAQRAGANAAAAPDAGAEGGGNDDDDGAARAQAREPTPEQAARRLLRQRGARDTNWLRERLRSAERAVALFVGSLYPGVGERAAEAQMHAIATAVLEARAREAEAEAEADEEERARARAGAGADGAGAAPAAAPAPAPNGDGDAGAASASATARQHPADPSPSPEAATASEAAAARTTTTIPELKDTATATGVDAGLGSAAAAAAAGSGSGSGSGSKSGSGSGGPEMTHRAHVATATAGAEREEAEG</sequence>
<feature type="compositionally biased region" description="Low complexity" evidence="5">
    <location>
        <begin position="914"/>
        <end position="932"/>
    </location>
</feature>
<dbReference type="PANTHER" id="PTHR12943:SF27">
    <property type="entry name" value="HOMOCYSTEINE-INDUCED ENDOPLASMIC RETICULUM PROTEIN, ISOFORM A"/>
    <property type="match status" value="1"/>
</dbReference>
<keyword evidence="3" id="KW-1133">Transmembrane helix</keyword>
<feature type="region of interest" description="Disordered" evidence="5">
    <location>
        <begin position="149"/>
        <end position="169"/>
    </location>
</feature>
<evidence type="ECO:0000256" key="2">
    <source>
        <dbReference type="ARBA" id="ARBA00022692"/>
    </source>
</evidence>